<dbReference type="EMBL" id="LUCM01009554">
    <property type="protein sequence ID" value="KAA0186821.1"/>
    <property type="molecule type" value="Genomic_DNA"/>
</dbReference>
<keyword evidence="2" id="KW-1185">Reference proteome</keyword>
<evidence type="ECO:0000313" key="1">
    <source>
        <dbReference type="EMBL" id="KAA0186821.1"/>
    </source>
</evidence>
<sequence>MVALCKDALLMLSGFLDTCRTDVLTQWKPRDGPPGSATDGTAFVQVLTRLIGHECIRIDSLSLLAVLLKRKSQPSSGHPEDSFSLLDIILRNDDILNQLSSTVCSLVEEPPVYTESRYNCLVLFAEVMQLLGGGLITNWSEMQAYANPCTCDSQRQLLCPNRATHLLDSMTRLTTYPIRVSSP</sequence>
<dbReference type="OrthoDB" id="2215036at2759"/>
<protein>
    <submittedName>
        <fullName evidence="1">Uncharacterized protein</fullName>
    </submittedName>
</protein>
<reference evidence="1" key="1">
    <citation type="submission" date="2019-05" db="EMBL/GenBank/DDBJ databases">
        <title>Annotation for the trematode Fasciolopsis buski.</title>
        <authorList>
            <person name="Choi Y.-J."/>
        </authorList>
    </citation>
    <scope>NUCLEOTIDE SEQUENCE</scope>
    <source>
        <strain evidence="1">HT</strain>
        <tissue evidence="1">Whole worm</tissue>
    </source>
</reference>
<accession>A0A8E0RLQ2</accession>
<dbReference type="Proteomes" id="UP000728185">
    <property type="component" value="Unassembled WGS sequence"/>
</dbReference>
<dbReference type="AlphaFoldDB" id="A0A8E0RLQ2"/>
<gene>
    <name evidence="1" type="ORF">FBUS_11078</name>
</gene>
<evidence type="ECO:0000313" key="2">
    <source>
        <dbReference type="Proteomes" id="UP000728185"/>
    </source>
</evidence>
<proteinExistence type="predicted"/>
<organism evidence="1 2">
    <name type="scientific">Fasciolopsis buskii</name>
    <dbReference type="NCBI Taxonomy" id="27845"/>
    <lineage>
        <taxon>Eukaryota</taxon>
        <taxon>Metazoa</taxon>
        <taxon>Spiralia</taxon>
        <taxon>Lophotrochozoa</taxon>
        <taxon>Platyhelminthes</taxon>
        <taxon>Trematoda</taxon>
        <taxon>Digenea</taxon>
        <taxon>Plagiorchiida</taxon>
        <taxon>Echinostomata</taxon>
        <taxon>Echinostomatoidea</taxon>
        <taxon>Fasciolidae</taxon>
        <taxon>Fasciolopsis</taxon>
    </lineage>
</organism>
<dbReference type="Gene3D" id="1.25.10.10">
    <property type="entry name" value="Leucine-rich Repeat Variant"/>
    <property type="match status" value="1"/>
</dbReference>
<dbReference type="InterPro" id="IPR011989">
    <property type="entry name" value="ARM-like"/>
</dbReference>
<name>A0A8E0RLQ2_9TREM</name>
<comment type="caution">
    <text evidence="1">The sequence shown here is derived from an EMBL/GenBank/DDBJ whole genome shotgun (WGS) entry which is preliminary data.</text>
</comment>